<name>A0ABT4YQD7_9VIBR</name>
<dbReference type="EMBL" id="JAQLOI010000001">
    <property type="protein sequence ID" value="MDB1123770.1"/>
    <property type="molecule type" value="Genomic_DNA"/>
</dbReference>
<feature type="domain" description="HD-GYP" evidence="3">
    <location>
        <begin position="268"/>
        <end position="478"/>
    </location>
</feature>
<dbReference type="Proteomes" id="UP001210678">
    <property type="component" value="Unassembled WGS sequence"/>
</dbReference>
<feature type="transmembrane region" description="Helical" evidence="1">
    <location>
        <begin position="151"/>
        <end position="174"/>
    </location>
</feature>
<dbReference type="InterPro" id="IPR048440">
    <property type="entry name" value="MASE10"/>
</dbReference>
<feature type="transmembrane region" description="Helical" evidence="1">
    <location>
        <begin position="12"/>
        <end position="29"/>
    </location>
</feature>
<dbReference type="PROSITE" id="PS50885">
    <property type="entry name" value="HAMP"/>
    <property type="match status" value="1"/>
</dbReference>
<dbReference type="Pfam" id="PF13487">
    <property type="entry name" value="HD_5"/>
    <property type="match status" value="1"/>
</dbReference>
<keyword evidence="1" id="KW-0472">Membrane</keyword>
<feature type="transmembrane region" description="Helical" evidence="1">
    <location>
        <begin position="41"/>
        <end position="59"/>
    </location>
</feature>
<dbReference type="SUPFAM" id="SSF109604">
    <property type="entry name" value="HD-domain/PDEase-like"/>
    <property type="match status" value="1"/>
</dbReference>
<dbReference type="RefSeq" id="WP_272135390.1">
    <property type="nucleotide sequence ID" value="NZ_JAQLOI010000001.1"/>
</dbReference>
<keyword evidence="1" id="KW-1133">Transmembrane helix</keyword>
<keyword evidence="5" id="KW-1185">Reference proteome</keyword>
<protein>
    <submittedName>
        <fullName evidence="4">HD domain-containing protein</fullName>
    </submittedName>
</protein>
<dbReference type="SMART" id="SM00471">
    <property type="entry name" value="HDc"/>
    <property type="match status" value="1"/>
</dbReference>
<dbReference type="CDD" id="cd00077">
    <property type="entry name" value="HDc"/>
    <property type="match status" value="1"/>
</dbReference>
<feature type="transmembrane region" description="Helical" evidence="1">
    <location>
        <begin position="104"/>
        <end position="122"/>
    </location>
</feature>
<dbReference type="PANTHER" id="PTHR45228">
    <property type="entry name" value="CYCLIC DI-GMP PHOSPHODIESTERASE TM_0186-RELATED"/>
    <property type="match status" value="1"/>
</dbReference>
<dbReference type="InterPro" id="IPR052020">
    <property type="entry name" value="Cyclic_di-GMP/3'3'-cGAMP_PDE"/>
</dbReference>
<comment type="caution">
    <text evidence="4">The sequence shown here is derived from an EMBL/GenBank/DDBJ whole genome shotgun (WGS) entry which is preliminary data.</text>
</comment>
<proteinExistence type="predicted"/>
<dbReference type="Pfam" id="PF20970">
    <property type="entry name" value="MASE10"/>
    <property type="match status" value="1"/>
</dbReference>
<feature type="domain" description="HAMP" evidence="2">
    <location>
        <begin position="226"/>
        <end position="266"/>
    </location>
</feature>
<dbReference type="InterPro" id="IPR037522">
    <property type="entry name" value="HD_GYP_dom"/>
</dbReference>
<evidence type="ECO:0000313" key="4">
    <source>
        <dbReference type="EMBL" id="MDB1123770.1"/>
    </source>
</evidence>
<sequence length="481" mass="53857">MYKPQYQFTNTLVNYSVAGIIFGTYGGRVCPMLETLSGTEIGSHVALTFLALYITRHLLSTRGHFPFNGQLSKLDPLLFFIFSFPLAGFYNLSYDFPLDSNLKVVFGMTLFGFLSGTILELLDKNRYVRSDQFVTSLTGERRSIVKQMISMFTLVIIALTISLTMIQVKDIYWLEHNPERLLDGTGRISVIKEFIYVSSVLMLYSATIIVCWTKLLKQIFDSQEVALEKVSAGEVNVRVPIFEHDELGSVASLTNEMLDSLNSTREEVENTRDVAIVSLSALAETRDNETGAHILRTQEYVKALALNLSSVSEYKEILSPSYIDILHKSAPLHDMGKVGIPDNVLLKPGKLTEEEFEVMKQHPQIGADALSFAEEQMGPCSFLNVAKEISLTHHEKWDGSGYPKQLSGKNIPISGRLMALADVYDALISKRVYKPAFTHEKAKSIILEGSGSHFDPQVVEAFLSVETEFIDIATRLKDKNH</sequence>
<dbReference type="PROSITE" id="PS51832">
    <property type="entry name" value="HD_GYP"/>
    <property type="match status" value="1"/>
</dbReference>
<reference evidence="4 5" key="1">
    <citation type="submission" date="2023-01" db="EMBL/GenBank/DDBJ databases">
        <title>Vibrio sp. KJ40-1 sp.nov, isolated from marine algae.</title>
        <authorList>
            <person name="Butt M."/>
            <person name="Kim J.M.J."/>
            <person name="Jeon C.O.C."/>
        </authorList>
    </citation>
    <scope>NUCLEOTIDE SEQUENCE [LARGE SCALE GENOMIC DNA]</scope>
    <source>
        <strain evidence="4 5">KJ40-1</strain>
    </source>
</reference>
<evidence type="ECO:0000259" key="2">
    <source>
        <dbReference type="PROSITE" id="PS50885"/>
    </source>
</evidence>
<dbReference type="PANTHER" id="PTHR45228:SF5">
    <property type="entry name" value="CYCLIC DI-GMP PHOSPHODIESTERASE VC_1348-RELATED"/>
    <property type="match status" value="1"/>
</dbReference>
<feature type="transmembrane region" description="Helical" evidence="1">
    <location>
        <begin position="194"/>
        <end position="213"/>
    </location>
</feature>
<dbReference type="CDD" id="cd06225">
    <property type="entry name" value="HAMP"/>
    <property type="match status" value="1"/>
</dbReference>
<keyword evidence="1" id="KW-0812">Transmembrane</keyword>
<evidence type="ECO:0000313" key="5">
    <source>
        <dbReference type="Proteomes" id="UP001210678"/>
    </source>
</evidence>
<accession>A0ABT4YQD7</accession>
<feature type="transmembrane region" description="Helical" evidence="1">
    <location>
        <begin position="71"/>
        <end position="92"/>
    </location>
</feature>
<dbReference type="Gene3D" id="1.10.3210.10">
    <property type="entry name" value="Hypothetical protein af1432"/>
    <property type="match status" value="1"/>
</dbReference>
<organism evidence="4 5">
    <name type="scientific">Vibrio algarum</name>
    <dbReference type="NCBI Taxonomy" id="3020714"/>
    <lineage>
        <taxon>Bacteria</taxon>
        <taxon>Pseudomonadati</taxon>
        <taxon>Pseudomonadota</taxon>
        <taxon>Gammaproteobacteria</taxon>
        <taxon>Vibrionales</taxon>
        <taxon>Vibrionaceae</taxon>
        <taxon>Vibrio</taxon>
    </lineage>
</organism>
<gene>
    <name evidence="4" type="ORF">PGX00_08910</name>
</gene>
<dbReference type="Gene3D" id="6.10.340.10">
    <property type="match status" value="1"/>
</dbReference>
<dbReference type="InterPro" id="IPR003607">
    <property type="entry name" value="HD/PDEase_dom"/>
</dbReference>
<evidence type="ECO:0000259" key="3">
    <source>
        <dbReference type="PROSITE" id="PS51832"/>
    </source>
</evidence>
<evidence type="ECO:0000256" key="1">
    <source>
        <dbReference type="SAM" id="Phobius"/>
    </source>
</evidence>
<dbReference type="InterPro" id="IPR003660">
    <property type="entry name" value="HAMP_dom"/>
</dbReference>